<dbReference type="Proteomes" id="UP000319142">
    <property type="component" value="Unassembled WGS sequence"/>
</dbReference>
<keyword evidence="4" id="KW-1185">Reference proteome</keyword>
<dbReference type="InterPro" id="IPR009875">
    <property type="entry name" value="PilZ_domain"/>
</dbReference>
<feature type="domain" description="PilZ" evidence="1">
    <location>
        <begin position="29"/>
        <end position="96"/>
    </location>
</feature>
<evidence type="ECO:0000313" key="3">
    <source>
        <dbReference type="EMBL" id="TVT31804.1"/>
    </source>
</evidence>
<reference evidence="2 4" key="1">
    <citation type="submission" date="2017-06" db="EMBL/GenBank/DDBJ databases">
        <title>Draft genome sequence of the halophilic bacterium Marinobacter vinifirmus FB1.</title>
        <authorList>
            <person name="Stepanov V.G."/>
            <person name="Roberts D.J."/>
            <person name="Fox G.E."/>
        </authorList>
    </citation>
    <scope>NUCLEOTIDE SEQUENCE [LARGE SCALE GENOMIC DNA]</scope>
    <source>
        <strain evidence="2 4">FB1</strain>
    </source>
</reference>
<comment type="caution">
    <text evidence="3">The sequence shown here is derived from an EMBL/GenBank/DDBJ whole genome shotgun (WGS) entry which is preliminary data.</text>
</comment>
<gene>
    <name evidence="2" type="ORF">B9Q17_02110</name>
    <name evidence="3" type="ORF">FHK81_13680</name>
</gene>
<dbReference type="SUPFAM" id="SSF141371">
    <property type="entry name" value="PilZ domain-like"/>
    <property type="match status" value="1"/>
</dbReference>
<dbReference type="EMBL" id="NEFY01000008">
    <property type="protein sequence ID" value="OZC35659.1"/>
    <property type="molecule type" value="Genomic_DNA"/>
</dbReference>
<evidence type="ECO:0000313" key="2">
    <source>
        <dbReference type="EMBL" id="OZC35659.1"/>
    </source>
</evidence>
<sequence>MASKPSDRRIKERFPATCLNVQLSERGFFGRGKNPVAVNCLDMNRYGMAVQCPRPVEPGARLYLQIRGKYINEPRVAARVVRCQPWRTGFRVSVQFSYCLDQKRYSRAVDNALSRIEGFYSRLAG</sequence>
<reference evidence="3 5" key="2">
    <citation type="submission" date="2019-07" db="EMBL/GenBank/DDBJ databases">
        <title>The pathways for chlorine oxyanion respiration interact through the shared metabolite chlorate.</title>
        <authorList>
            <person name="Barnum T.P."/>
            <person name="Cheng Y."/>
            <person name="Hill K.A."/>
            <person name="Lucas L.N."/>
            <person name="Carlson H.K."/>
            <person name="Coates J.D."/>
        </authorList>
    </citation>
    <scope>NUCLEOTIDE SEQUENCE [LARGE SCALE GENOMIC DNA]</scope>
    <source>
        <strain evidence="3">UCB</strain>
    </source>
</reference>
<evidence type="ECO:0000313" key="5">
    <source>
        <dbReference type="Proteomes" id="UP000319142"/>
    </source>
</evidence>
<dbReference type="GO" id="GO:0035438">
    <property type="term" value="F:cyclic-di-GMP binding"/>
    <property type="evidence" value="ECO:0007669"/>
    <property type="project" value="InterPro"/>
</dbReference>
<protein>
    <submittedName>
        <fullName evidence="3">PilZ domain-containing protein</fullName>
    </submittedName>
</protein>
<proteinExistence type="predicted"/>
<organism evidence="3 5">
    <name type="scientific">Marinobacter vinifirmus</name>
    <dbReference type="NCBI Taxonomy" id="355591"/>
    <lineage>
        <taxon>Bacteria</taxon>
        <taxon>Pseudomonadati</taxon>
        <taxon>Pseudomonadota</taxon>
        <taxon>Gammaproteobacteria</taxon>
        <taxon>Pseudomonadales</taxon>
        <taxon>Marinobacteraceae</taxon>
        <taxon>Marinobacter</taxon>
    </lineage>
</organism>
<dbReference type="Proteomes" id="UP000216984">
    <property type="component" value="Unassembled WGS sequence"/>
</dbReference>
<dbReference type="AlphaFoldDB" id="A0A259VZ53"/>
<dbReference type="Pfam" id="PF07238">
    <property type="entry name" value="PilZ"/>
    <property type="match status" value="1"/>
</dbReference>
<evidence type="ECO:0000259" key="1">
    <source>
        <dbReference type="Pfam" id="PF07238"/>
    </source>
</evidence>
<accession>A0A259VZ53</accession>
<dbReference type="RefSeq" id="WP_036219667.1">
    <property type="nucleotide sequence ID" value="NZ_NEFY01000008.1"/>
</dbReference>
<name>A0A259VZ53_9GAMM</name>
<dbReference type="EMBL" id="VMRX01000037">
    <property type="protein sequence ID" value="TVT31804.1"/>
    <property type="molecule type" value="Genomic_DNA"/>
</dbReference>
<evidence type="ECO:0000313" key="4">
    <source>
        <dbReference type="Proteomes" id="UP000216984"/>
    </source>
</evidence>